<evidence type="ECO:0000256" key="2">
    <source>
        <dbReference type="ARBA" id="ARBA00022741"/>
    </source>
</evidence>
<dbReference type="GO" id="GO:0005525">
    <property type="term" value="F:GTP binding"/>
    <property type="evidence" value="ECO:0007669"/>
    <property type="project" value="UniProtKB-KW"/>
</dbReference>
<keyword evidence="3 4" id="KW-0342">GTP-binding</keyword>
<dbReference type="AlphaFoldDB" id="A0A4C2E233"/>
<accession>A0A4C2E233</accession>
<dbReference type="Gene3D" id="3.40.50.300">
    <property type="entry name" value="P-loop containing nucleotide triphosphate hydrolases"/>
    <property type="match status" value="1"/>
</dbReference>
<feature type="domain" description="Septin-type G" evidence="6">
    <location>
        <begin position="15"/>
        <end position="305"/>
    </location>
</feature>
<dbReference type="Pfam" id="PF00735">
    <property type="entry name" value="Septin"/>
    <property type="match status" value="1"/>
</dbReference>
<comment type="caution">
    <text evidence="7">The sequence shown here is derived from an EMBL/GenBank/DDBJ whole genome shotgun (WGS) entry which is preliminary data.</text>
</comment>
<evidence type="ECO:0000313" key="8">
    <source>
        <dbReference type="Proteomes" id="UP000301737"/>
    </source>
</evidence>
<keyword evidence="2 4" id="KW-0547">Nucleotide-binding</keyword>
<dbReference type="InterPro" id="IPR027417">
    <property type="entry name" value="P-loop_NTPase"/>
</dbReference>
<comment type="subcellular location">
    <subcellularLocation>
        <location evidence="1">Bud neck</location>
    </subcellularLocation>
</comment>
<evidence type="ECO:0000256" key="4">
    <source>
        <dbReference type="RuleBase" id="RU004560"/>
    </source>
</evidence>
<feature type="region of interest" description="Disordered" evidence="5">
    <location>
        <begin position="312"/>
        <end position="351"/>
    </location>
</feature>
<dbReference type="CDD" id="cd01850">
    <property type="entry name" value="CDC_Septin"/>
    <property type="match status" value="1"/>
</dbReference>
<dbReference type="PANTHER" id="PTHR18884">
    <property type="entry name" value="SEPTIN"/>
    <property type="match status" value="1"/>
</dbReference>
<dbReference type="InterPro" id="IPR030379">
    <property type="entry name" value="G_SEPTIN_dom"/>
</dbReference>
<evidence type="ECO:0000256" key="1">
    <source>
        <dbReference type="ARBA" id="ARBA00004266"/>
    </source>
</evidence>
<organism evidence="7 8">
    <name type="scientific">Zygosaccharomyces mellis</name>
    <dbReference type="NCBI Taxonomy" id="42258"/>
    <lineage>
        <taxon>Eukaryota</taxon>
        <taxon>Fungi</taxon>
        <taxon>Dikarya</taxon>
        <taxon>Ascomycota</taxon>
        <taxon>Saccharomycotina</taxon>
        <taxon>Saccharomycetes</taxon>
        <taxon>Saccharomycetales</taxon>
        <taxon>Saccharomycetaceae</taxon>
        <taxon>Zygosaccharomyces</taxon>
    </lineage>
</organism>
<reference evidence="7 8" key="1">
    <citation type="submission" date="2019-01" db="EMBL/GenBank/DDBJ databases">
        <title>Draft Genome Sequencing of Zygosaccharomyces mellis Ca-7.</title>
        <authorList>
            <person name="Shiwa Y."/>
            <person name="Kanesaki Y."/>
            <person name="Ishige T."/>
            <person name="Mura K."/>
            <person name="Hori T."/>
            <person name="Tamura T."/>
        </authorList>
    </citation>
    <scope>NUCLEOTIDE SEQUENCE [LARGE SCALE GENOMIC DNA]</scope>
    <source>
        <strain evidence="7 8">Ca-7</strain>
    </source>
</reference>
<comment type="similarity">
    <text evidence="4">Belongs to the TRAFAC class TrmE-Era-EngA-EngB-Septin-like GTPase superfamily. Septin GTPase family.</text>
</comment>
<sequence>MPSATDIRRRRNTSKEHRLCMLVLGEKGLGKKTFLNNLCGKMVFPTEERNREVPEPSQAHVSPEVKLRTEQVQLNDIRCTPVDIVLFSGCGDCIDNTPTPEKIKEYLDAQFDIVLNEELRIKRSRVDTDSRSHVCIYFVRATSRGLQEFDIQLMKQLGDRVNVIPVIGKADLLTSEELQYNKELIMRDLHKYELNIFDFKNDKLRDSLIETGDFPYYDGITKIPDINIRDMLPFSVICGNREITGPHGGIVHVRNYQWGQVIVEDSSNSDFIFLKHILLWSHLQELRDVTNDIFYENYRTKMLLSKKVSVECPPGSESPESSQSPGSAGGSKRRNAFSVSTPVPGQKKDDYMPFSKEMEEKNKIIEAYQQKIVALEKLLKNNPDEAAAKACLDAII</sequence>
<feature type="compositionally biased region" description="Low complexity" evidence="5">
    <location>
        <begin position="312"/>
        <end position="326"/>
    </location>
</feature>
<dbReference type="GO" id="GO:0031105">
    <property type="term" value="C:septin complex"/>
    <property type="evidence" value="ECO:0007669"/>
    <property type="project" value="UniProtKB-ARBA"/>
</dbReference>
<dbReference type="GO" id="GO:0005935">
    <property type="term" value="C:cellular bud neck"/>
    <property type="evidence" value="ECO:0007669"/>
    <property type="project" value="UniProtKB-SubCell"/>
</dbReference>
<dbReference type="OrthoDB" id="416553at2759"/>
<proteinExistence type="inferred from homology"/>
<name>A0A4C2E233_9SACH</name>
<keyword evidence="8" id="KW-1185">Reference proteome</keyword>
<dbReference type="EMBL" id="BIMX01000004">
    <property type="protein sequence ID" value="GCE98264.1"/>
    <property type="molecule type" value="Genomic_DNA"/>
</dbReference>
<dbReference type="InterPro" id="IPR016491">
    <property type="entry name" value="Septin"/>
</dbReference>
<gene>
    <name evidence="7" type="ORF">ZYGM_004065</name>
</gene>
<dbReference type="PIRSF" id="PIRSF006698">
    <property type="entry name" value="Septin"/>
    <property type="match status" value="1"/>
</dbReference>
<evidence type="ECO:0000256" key="5">
    <source>
        <dbReference type="SAM" id="MobiDB-lite"/>
    </source>
</evidence>
<dbReference type="PROSITE" id="PS51719">
    <property type="entry name" value="G_SEPTIN"/>
    <property type="match status" value="1"/>
</dbReference>
<evidence type="ECO:0000259" key="6">
    <source>
        <dbReference type="PROSITE" id="PS51719"/>
    </source>
</evidence>
<evidence type="ECO:0000313" key="7">
    <source>
        <dbReference type="EMBL" id="GCE98264.1"/>
    </source>
</evidence>
<protein>
    <recommendedName>
        <fullName evidence="6">Septin-type G domain-containing protein</fullName>
    </recommendedName>
</protein>
<dbReference type="SUPFAM" id="SSF52540">
    <property type="entry name" value="P-loop containing nucleoside triphosphate hydrolases"/>
    <property type="match status" value="1"/>
</dbReference>
<dbReference type="Proteomes" id="UP000301737">
    <property type="component" value="Unassembled WGS sequence"/>
</dbReference>
<evidence type="ECO:0000256" key="3">
    <source>
        <dbReference type="ARBA" id="ARBA00023134"/>
    </source>
</evidence>